<dbReference type="Pfam" id="PF00144">
    <property type="entry name" value="Beta-lactamase"/>
    <property type="match status" value="1"/>
</dbReference>
<dbReference type="Proteomes" id="UP000468443">
    <property type="component" value="Unassembled WGS sequence"/>
</dbReference>
<sequence>MKNTFISLLVLFGGFQLFAQSIMDPDDALLELTGDRQNTGITAGYSVKGITKWTGSAGYACLEDKRLFSIDTPTRIASISKNLTAVALMQLVEKGMMNLDTPIGNYLPNLPEDKKEITVRQLMSHTSGIPQYRDESEIENTAQFASLEAAMKVFIDRPLLFEPGTSYFYTTYGYVILGRVIESVSGLPYREYMKTQILEVAGMTHTGIEGLTEDRENASCLYHNNGRKVRKGKKNNLSNRVPGGGFYSTLEDLIAFGNALLDGRLISQESLEAMLEIQPVEYKGNKYGLGWYLYGPPPNENLVIGHSGGQTGCTSQLMIIPKSETVVVVLSNTSGTYPDIATFASKLIGFSEAPKKG</sequence>
<dbReference type="InterPro" id="IPR001466">
    <property type="entry name" value="Beta-lactam-related"/>
</dbReference>
<dbReference type="PANTHER" id="PTHR46825">
    <property type="entry name" value="D-ALANYL-D-ALANINE-CARBOXYPEPTIDASE/ENDOPEPTIDASE AMPH"/>
    <property type="match status" value="1"/>
</dbReference>
<keyword evidence="4" id="KW-1185">Reference proteome</keyword>
<dbReference type="SUPFAM" id="SSF56601">
    <property type="entry name" value="beta-lactamase/transpeptidase-like"/>
    <property type="match status" value="1"/>
</dbReference>
<keyword evidence="3" id="KW-0378">Hydrolase</keyword>
<comment type="caution">
    <text evidence="3">The sequence shown here is derived from an EMBL/GenBank/DDBJ whole genome shotgun (WGS) entry which is preliminary data.</text>
</comment>
<evidence type="ECO:0000259" key="2">
    <source>
        <dbReference type="Pfam" id="PF00144"/>
    </source>
</evidence>
<keyword evidence="1" id="KW-0732">Signal</keyword>
<accession>A0A6P0UHY5</accession>
<evidence type="ECO:0000256" key="1">
    <source>
        <dbReference type="SAM" id="SignalP"/>
    </source>
</evidence>
<reference evidence="3 4" key="1">
    <citation type="submission" date="2020-01" db="EMBL/GenBank/DDBJ databases">
        <title>Muriicola jejuensis KCTC 22299.</title>
        <authorList>
            <person name="Wang G."/>
        </authorList>
    </citation>
    <scope>NUCLEOTIDE SEQUENCE [LARGE SCALE GENOMIC DNA]</scope>
    <source>
        <strain evidence="3 4">KCTC 22299</strain>
    </source>
</reference>
<organism evidence="3 4">
    <name type="scientific">Muriicola jejuensis</name>
    <dbReference type="NCBI Taxonomy" id="504488"/>
    <lineage>
        <taxon>Bacteria</taxon>
        <taxon>Pseudomonadati</taxon>
        <taxon>Bacteroidota</taxon>
        <taxon>Flavobacteriia</taxon>
        <taxon>Flavobacteriales</taxon>
        <taxon>Flavobacteriaceae</taxon>
        <taxon>Muriicola</taxon>
    </lineage>
</organism>
<dbReference type="AlphaFoldDB" id="A0A6P0UHY5"/>
<dbReference type="EMBL" id="JAABOP010000004">
    <property type="protein sequence ID" value="NER11448.1"/>
    <property type="molecule type" value="Genomic_DNA"/>
</dbReference>
<dbReference type="InterPro" id="IPR012338">
    <property type="entry name" value="Beta-lactam/transpept-like"/>
</dbReference>
<dbReference type="InterPro" id="IPR050491">
    <property type="entry name" value="AmpC-like"/>
</dbReference>
<feature type="chain" id="PRO_5026721774" evidence="1">
    <location>
        <begin position="20"/>
        <end position="357"/>
    </location>
</feature>
<evidence type="ECO:0000313" key="3">
    <source>
        <dbReference type="EMBL" id="NER11448.1"/>
    </source>
</evidence>
<name>A0A6P0UHY5_9FLAO</name>
<dbReference type="Gene3D" id="3.40.710.10">
    <property type="entry name" value="DD-peptidase/beta-lactamase superfamily"/>
    <property type="match status" value="1"/>
</dbReference>
<dbReference type="GO" id="GO:0016787">
    <property type="term" value="F:hydrolase activity"/>
    <property type="evidence" value="ECO:0007669"/>
    <property type="project" value="UniProtKB-KW"/>
</dbReference>
<dbReference type="RefSeq" id="WP_163693894.1">
    <property type="nucleotide sequence ID" value="NZ_FXTW01000003.1"/>
</dbReference>
<proteinExistence type="predicted"/>
<evidence type="ECO:0000313" key="4">
    <source>
        <dbReference type="Proteomes" id="UP000468443"/>
    </source>
</evidence>
<feature type="signal peptide" evidence="1">
    <location>
        <begin position="1"/>
        <end position="19"/>
    </location>
</feature>
<gene>
    <name evidence="3" type="ORF">GWK09_13015</name>
</gene>
<protein>
    <submittedName>
        <fullName evidence="3">Serine hydrolase</fullName>
    </submittedName>
</protein>
<feature type="domain" description="Beta-lactamase-related" evidence="2">
    <location>
        <begin position="32"/>
        <end position="338"/>
    </location>
</feature>
<dbReference type="PANTHER" id="PTHR46825:SF9">
    <property type="entry name" value="BETA-LACTAMASE-RELATED DOMAIN-CONTAINING PROTEIN"/>
    <property type="match status" value="1"/>
</dbReference>